<organism evidence="4 6">
    <name type="scientific">Bursaphelenchus xylophilus</name>
    <name type="common">Pinewood nematode worm</name>
    <name type="synonym">Aphelenchoides xylophilus</name>
    <dbReference type="NCBI Taxonomy" id="6326"/>
    <lineage>
        <taxon>Eukaryota</taxon>
        <taxon>Metazoa</taxon>
        <taxon>Ecdysozoa</taxon>
        <taxon>Nematoda</taxon>
        <taxon>Chromadorea</taxon>
        <taxon>Rhabditida</taxon>
        <taxon>Tylenchina</taxon>
        <taxon>Tylenchomorpha</taxon>
        <taxon>Aphelenchoidea</taxon>
        <taxon>Aphelenchoididae</taxon>
        <taxon>Bursaphelenchus</taxon>
    </lineage>
</organism>
<evidence type="ECO:0000313" key="3">
    <source>
        <dbReference type="EMBL" id="CAD5234579.1"/>
    </source>
</evidence>
<keyword evidence="1" id="KW-0689">Ribosomal protein</keyword>
<sequence>MNKIPKFFVNRNPRNLEFLNLKPRDGGWGLERNLALKSFTYKVILNSTAQHTSGSVIHYDNGVVLSVSTRDPGISNQLYSNVDTCAAYNIGCALAQKLLDSGIKSCVMGVEAEELERSSRKKAFFAALEQAGISLQEKSVIPHSVLNDPQLTWQPFSVQHNRQDKLDELFDSQ</sequence>
<dbReference type="eggNOG" id="KOG3333">
    <property type="taxonomic scope" value="Eukaryota"/>
</dbReference>
<dbReference type="EMBL" id="CAJFCV020000006">
    <property type="protein sequence ID" value="CAG9130448.1"/>
    <property type="molecule type" value="Genomic_DNA"/>
</dbReference>
<evidence type="ECO:0000256" key="2">
    <source>
        <dbReference type="ARBA" id="ARBA00023274"/>
    </source>
</evidence>
<evidence type="ECO:0000313" key="6">
    <source>
        <dbReference type="WBParaSite" id="BXY_1171000.1"/>
    </source>
</evidence>
<evidence type="ECO:0000313" key="5">
    <source>
        <dbReference type="Proteomes" id="UP000659654"/>
    </source>
</evidence>
<name>A0A1I7SF98_BURXY</name>
<dbReference type="GO" id="GO:1990904">
    <property type="term" value="C:ribonucleoprotein complex"/>
    <property type="evidence" value="ECO:0007669"/>
    <property type="project" value="UniProtKB-KW"/>
</dbReference>
<dbReference type="SMR" id="A0A1I7SF98"/>
<dbReference type="Gene3D" id="3.30.420.80">
    <property type="entry name" value="Ribosomal protein S11"/>
    <property type="match status" value="1"/>
</dbReference>
<dbReference type="GO" id="GO:0005840">
    <property type="term" value="C:ribosome"/>
    <property type="evidence" value="ECO:0007669"/>
    <property type="project" value="UniProtKB-KW"/>
</dbReference>
<gene>
    <name evidence="3" type="ORF">BXYJ_LOCUS14670</name>
</gene>
<dbReference type="Proteomes" id="UP000582659">
    <property type="component" value="Unassembled WGS sequence"/>
</dbReference>
<accession>A0A1I7SF98</accession>
<dbReference type="EMBL" id="CAJFDI010000006">
    <property type="protein sequence ID" value="CAD5234579.1"/>
    <property type="molecule type" value="Genomic_DNA"/>
</dbReference>
<proteinExistence type="predicted"/>
<dbReference type="Proteomes" id="UP000659654">
    <property type="component" value="Unassembled WGS sequence"/>
</dbReference>
<dbReference type="Proteomes" id="UP000095284">
    <property type="component" value="Unplaced"/>
</dbReference>
<dbReference type="OrthoDB" id="1932324at2759"/>
<dbReference type="GO" id="GO:0006412">
    <property type="term" value="P:translation"/>
    <property type="evidence" value="ECO:0007669"/>
    <property type="project" value="InterPro"/>
</dbReference>
<reference evidence="6" key="1">
    <citation type="submission" date="2016-11" db="UniProtKB">
        <authorList>
            <consortium name="WormBaseParasite"/>
        </authorList>
    </citation>
    <scope>IDENTIFICATION</scope>
</reference>
<evidence type="ECO:0000313" key="4">
    <source>
        <dbReference type="Proteomes" id="UP000095284"/>
    </source>
</evidence>
<dbReference type="AlphaFoldDB" id="A0A1I7SF98"/>
<keyword evidence="5" id="KW-1185">Reference proteome</keyword>
<reference evidence="3" key="2">
    <citation type="submission" date="2020-09" db="EMBL/GenBank/DDBJ databases">
        <authorList>
            <person name="Kikuchi T."/>
        </authorList>
    </citation>
    <scope>NUCLEOTIDE SEQUENCE</scope>
    <source>
        <strain evidence="3">Ka4C1</strain>
    </source>
</reference>
<protein>
    <submittedName>
        <fullName evidence="3">(pine wood nematode) hypothetical protein</fullName>
    </submittedName>
</protein>
<dbReference type="InterPro" id="IPR036967">
    <property type="entry name" value="Ribosomal_uS11_sf"/>
</dbReference>
<dbReference type="WBParaSite" id="BXY_1171000.1">
    <property type="protein sequence ID" value="BXY_1171000.1"/>
    <property type="gene ID" value="BXY_1171000"/>
</dbReference>
<dbReference type="SUPFAM" id="SSF53137">
    <property type="entry name" value="Translational machinery components"/>
    <property type="match status" value="1"/>
</dbReference>
<evidence type="ECO:0000256" key="1">
    <source>
        <dbReference type="ARBA" id="ARBA00022980"/>
    </source>
</evidence>
<keyword evidence="2" id="KW-0687">Ribonucleoprotein</keyword>
<dbReference type="GO" id="GO:0003735">
    <property type="term" value="F:structural constituent of ribosome"/>
    <property type="evidence" value="ECO:0007669"/>
    <property type="project" value="InterPro"/>
</dbReference>